<reference evidence="2" key="1">
    <citation type="journal article" date="2019" name="Int. J. Syst. Evol. Microbiol.">
        <title>The Global Catalogue of Microorganisms (GCM) 10K type strain sequencing project: providing services to taxonomists for standard genome sequencing and annotation.</title>
        <authorList>
            <consortium name="The Broad Institute Genomics Platform"/>
            <consortium name="The Broad Institute Genome Sequencing Center for Infectious Disease"/>
            <person name="Wu L."/>
            <person name="Ma J."/>
        </authorList>
    </citation>
    <scope>NUCLEOTIDE SEQUENCE [LARGE SCALE GENOMIC DNA]</scope>
    <source>
        <strain evidence="2">JCM 6238</strain>
    </source>
</reference>
<name>A0ABP5S8K3_9ACTN</name>
<organism evidence="1 2">
    <name type="scientific">Glycomyces rutgersensis</name>
    <dbReference type="NCBI Taxonomy" id="58115"/>
    <lineage>
        <taxon>Bacteria</taxon>
        <taxon>Bacillati</taxon>
        <taxon>Actinomycetota</taxon>
        <taxon>Actinomycetes</taxon>
        <taxon>Glycomycetales</taxon>
        <taxon>Glycomycetaceae</taxon>
        <taxon>Glycomyces</taxon>
    </lineage>
</organism>
<dbReference type="EMBL" id="BAAASX010000002">
    <property type="protein sequence ID" value="GAA2326660.1"/>
    <property type="molecule type" value="Genomic_DNA"/>
</dbReference>
<comment type="caution">
    <text evidence="1">The sequence shown here is derived from an EMBL/GenBank/DDBJ whole genome shotgun (WGS) entry which is preliminary data.</text>
</comment>
<keyword evidence="1" id="KW-0456">Lyase</keyword>
<dbReference type="Proteomes" id="UP001501584">
    <property type="component" value="Unassembled WGS sequence"/>
</dbReference>
<dbReference type="PANTHER" id="PTHR42905">
    <property type="entry name" value="PHOSPHOENOLPYRUVATE CARBOXYLASE"/>
    <property type="match status" value="1"/>
</dbReference>
<proteinExistence type="predicted"/>
<dbReference type="InterPro" id="IPR015813">
    <property type="entry name" value="Pyrv/PenolPyrv_kinase-like_dom"/>
</dbReference>
<accession>A0ABP5S8K3</accession>
<dbReference type="InterPro" id="IPR039556">
    <property type="entry name" value="ICL/PEPM"/>
</dbReference>
<dbReference type="SUPFAM" id="SSF51621">
    <property type="entry name" value="Phosphoenolpyruvate/pyruvate domain"/>
    <property type="match status" value="1"/>
</dbReference>
<protein>
    <submittedName>
        <fullName evidence="1">Isocitrate lyase/phosphoenolpyruvate mutase family protein</fullName>
    </submittedName>
</protein>
<dbReference type="Gene3D" id="3.20.20.60">
    <property type="entry name" value="Phosphoenolpyruvate-binding domains"/>
    <property type="match status" value="1"/>
</dbReference>
<dbReference type="GO" id="GO:0016829">
    <property type="term" value="F:lyase activity"/>
    <property type="evidence" value="ECO:0007669"/>
    <property type="project" value="UniProtKB-KW"/>
</dbReference>
<sequence length="275" mass="28427">MDAAAGTVTGMDSHEARFAEFLAAHRGPRPLVLPNAWDPASAAALFAAGFAAVGTTSLGVAASNGLPDGEGATRDATLDLARRMAAMPGLVTVDIENGFSDDPETVARTARDLADLGIVGVNIEDGRAGGTLADPEAQAVVIAAIKERCPHLFVNARTDAYWIGLDDPLERSLERAARYTAAGADGVFVPGAIPDADVRTLVEQIDAPLNLFFVPGRHRLDDLAALGVARISTGSLLYRTAIGAAVEAATTIRDGGAPSADVPSYQDVQAWSLPS</sequence>
<dbReference type="PANTHER" id="PTHR42905:SF16">
    <property type="entry name" value="CARBOXYPHOSPHONOENOLPYRUVATE PHOSPHONOMUTASE-LIKE PROTEIN (AFU_ORTHOLOGUE AFUA_5G07230)"/>
    <property type="match status" value="1"/>
</dbReference>
<dbReference type="CDD" id="cd00377">
    <property type="entry name" value="ICL_PEPM"/>
    <property type="match status" value="1"/>
</dbReference>
<evidence type="ECO:0000313" key="1">
    <source>
        <dbReference type="EMBL" id="GAA2326660.1"/>
    </source>
</evidence>
<keyword evidence="2" id="KW-1185">Reference proteome</keyword>
<dbReference type="InterPro" id="IPR040442">
    <property type="entry name" value="Pyrv_kinase-like_dom_sf"/>
</dbReference>
<evidence type="ECO:0000313" key="2">
    <source>
        <dbReference type="Proteomes" id="UP001501584"/>
    </source>
</evidence>
<gene>
    <name evidence="1" type="ORF">GCM10010403_16620</name>
</gene>
<dbReference type="Pfam" id="PF13714">
    <property type="entry name" value="PEP_mutase"/>
    <property type="match status" value="1"/>
</dbReference>